<dbReference type="EMBL" id="JANHOG010000846">
    <property type="protein sequence ID" value="KAJ3551173.1"/>
    <property type="molecule type" value="Genomic_DNA"/>
</dbReference>
<evidence type="ECO:0000313" key="2">
    <source>
        <dbReference type="Proteomes" id="UP001148662"/>
    </source>
</evidence>
<proteinExistence type="predicted"/>
<accession>A0ACC1T1X3</accession>
<sequence>MQQALDGLESAAEYASDVSSVSRLVLQSHNAFKTSRPTECLARGMDNLYEVVSILGKDGHIIPEKELRALKKRHDQLQERGQKIEDKTQETFKLLNRLFLQSLIKGWQRLVQRASSQYRARRLPTGGTEGALVGPAEEGPFSDEIMIASTSGSTEDVVDAAVDRTEPEDQTSQPSTSSAPHTRLRVPPKARIRSRSVSHVEEIMMELSDLASEIQDFADIVDDLS</sequence>
<gene>
    <name evidence="1" type="ORF">NM688_g4865</name>
</gene>
<comment type="caution">
    <text evidence="1">The sequence shown here is derived from an EMBL/GenBank/DDBJ whole genome shotgun (WGS) entry which is preliminary data.</text>
</comment>
<reference evidence="1" key="1">
    <citation type="submission" date="2022-07" db="EMBL/GenBank/DDBJ databases">
        <title>Genome Sequence of Phlebia brevispora.</title>
        <authorList>
            <person name="Buettner E."/>
        </authorList>
    </citation>
    <scope>NUCLEOTIDE SEQUENCE</scope>
    <source>
        <strain evidence="1">MPL23</strain>
    </source>
</reference>
<organism evidence="1 2">
    <name type="scientific">Phlebia brevispora</name>
    <dbReference type="NCBI Taxonomy" id="194682"/>
    <lineage>
        <taxon>Eukaryota</taxon>
        <taxon>Fungi</taxon>
        <taxon>Dikarya</taxon>
        <taxon>Basidiomycota</taxon>
        <taxon>Agaricomycotina</taxon>
        <taxon>Agaricomycetes</taxon>
        <taxon>Polyporales</taxon>
        <taxon>Meruliaceae</taxon>
        <taxon>Phlebia</taxon>
    </lineage>
</organism>
<dbReference type="Proteomes" id="UP001148662">
    <property type="component" value="Unassembled WGS sequence"/>
</dbReference>
<evidence type="ECO:0000313" key="1">
    <source>
        <dbReference type="EMBL" id="KAJ3551173.1"/>
    </source>
</evidence>
<protein>
    <submittedName>
        <fullName evidence="1">Uncharacterized protein</fullName>
    </submittedName>
</protein>
<name>A0ACC1T1X3_9APHY</name>
<keyword evidence="2" id="KW-1185">Reference proteome</keyword>